<accession>A0A2P2IH98</accession>
<proteinExistence type="predicted"/>
<dbReference type="EMBL" id="GGEC01000113">
    <property type="protein sequence ID" value="MBW80596.1"/>
    <property type="molecule type" value="Transcribed_RNA"/>
</dbReference>
<evidence type="ECO:0000313" key="1">
    <source>
        <dbReference type="EMBL" id="MBW80596.1"/>
    </source>
</evidence>
<sequence length="62" mass="7178">MHNTTRNRRSWRTGTEVLCISKSRSALPEDLIRFLVFPANKNNVVDVNCSCYCQNLGRLFCE</sequence>
<name>A0A2P2IH98_RHIMU</name>
<dbReference type="AlphaFoldDB" id="A0A2P2IH98"/>
<reference evidence="1" key="1">
    <citation type="submission" date="2018-02" db="EMBL/GenBank/DDBJ databases">
        <title>Rhizophora mucronata_Transcriptome.</title>
        <authorList>
            <person name="Meera S.P."/>
            <person name="Sreeshan A."/>
            <person name="Augustine A."/>
        </authorList>
    </citation>
    <scope>NUCLEOTIDE SEQUENCE</scope>
    <source>
        <tissue evidence="1">Leaf</tissue>
    </source>
</reference>
<organism evidence="1">
    <name type="scientific">Rhizophora mucronata</name>
    <name type="common">Asiatic mangrove</name>
    <dbReference type="NCBI Taxonomy" id="61149"/>
    <lineage>
        <taxon>Eukaryota</taxon>
        <taxon>Viridiplantae</taxon>
        <taxon>Streptophyta</taxon>
        <taxon>Embryophyta</taxon>
        <taxon>Tracheophyta</taxon>
        <taxon>Spermatophyta</taxon>
        <taxon>Magnoliopsida</taxon>
        <taxon>eudicotyledons</taxon>
        <taxon>Gunneridae</taxon>
        <taxon>Pentapetalae</taxon>
        <taxon>rosids</taxon>
        <taxon>fabids</taxon>
        <taxon>Malpighiales</taxon>
        <taxon>Rhizophoraceae</taxon>
        <taxon>Rhizophora</taxon>
    </lineage>
</organism>
<protein>
    <submittedName>
        <fullName evidence="1">Cytochrome b-c1 complex subunit 8-like</fullName>
    </submittedName>
</protein>